<evidence type="ECO:0000313" key="2">
    <source>
        <dbReference type="EMBL" id="MEK0082752.1"/>
    </source>
</evidence>
<accession>A0ABU8XNK1</accession>
<dbReference type="InterPro" id="IPR012495">
    <property type="entry name" value="TadE-like_dom"/>
</dbReference>
<reference evidence="2 3" key="1">
    <citation type="submission" date="2024-01" db="EMBL/GenBank/DDBJ databases">
        <title>Multi-omics insights into the function and evolution of sodium benzoate biodegradation pathways in Benzoatithermus flavus gen. nov., sp. nov. from hot spring.</title>
        <authorList>
            <person name="Hu C.-J."/>
            <person name="Li W.-J."/>
        </authorList>
    </citation>
    <scope>NUCLEOTIDE SEQUENCE [LARGE SCALE GENOMIC DNA]</scope>
    <source>
        <strain evidence="2 3">SYSU G07066</strain>
    </source>
</reference>
<dbReference type="Proteomes" id="UP001375743">
    <property type="component" value="Unassembled WGS sequence"/>
</dbReference>
<name>A0ABU8XNK1_9PROT</name>
<feature type="domain" description="TadE-like" evidence="1">
    <location>
        <begin position="7"/>
        <end position="46"/>
    </location>
</feature>
<proteinExistence type="predicted"/>
<sequence length="175" mass="19079">MWRDRHGLVAVEFALVLPILLLLTLGVAEIGRFLLLDLKLQHAADTMADLVSRETTLNSASLHRMFDAAQYIVQPFDLTRRGVVIVSGVGVDNGSPPTVLWQESGAGSLAAASAIGSAGGRATLPADLIVRDEDTVIVAEICFRYQGWLMRIIPDTVLRRAAFYRPRLGRLRSLG</sequence>
<evidence type="ECO:0000259" key="1">
    <source>
        <dbReference type="Pfam" id="PF07811"/>
    </source>
</evidence>
<organism evidence="2 3">
    <name type="scientific">Benzoatithermus flavus</name>
    <dbReference type="NCBI Taxonomy" id="3108223"/>
    <lineage>
        <taxon>Bacteria</taxon>
        <taxon>Pseudomonadati</taxon>
        <taxon>Pseudomonadota</taxon>
        <taxon>Alphaproteobacteria</taxon>
        <taxon>Geminicoccales</taxon>
        <taxon>Geminicoccaceae</taxon>
        <taxon>Benzoatithermus</taxon>
    </lineage>
</organism>
<evidence type="ECO:0000313" key="3">
    <source>
        <dbReference type="Proteomes" id="UP001375743"/>
    </source>
</evidence>
<comment type="caution">
    <text evidence="2">The sequence shown here is derived from an EMBL/GenBank/DDBJ whole genome shotgun (WGS) entry which is preliminary data.</text>
</comment>
<dbReference type="RefSeq" id="WP_418158606.1">
    <property type="nucleotide sequence ID" value="NZ_JBBLZC010000005.1"/>
</dbReference>
<dbReference type="EMBL" id="JBBLZC010000005">
    <property type="protein sequence ID" value="MEK0082752.1"/>
    <property type="molecule type" value="Genomic_DNA"/>
</dbReference>
<keyword evidence="3" id="KW-1185">Reference proteome</keyword>
<protein>
    <submittedName>
        <fullName evidence="2">TadE/TadG family type IV pilus assembly protein</fullName>
    </submittedName>
</protein>
<dbReference type="Pfam" id="PF07811">
    <property type="entry name" value="TadE"/>
    <property type="match status" value="1"/>
</dbReference>
<gene>
    <name evidence="2" type="ORF">U1T56_06295</name>
</gene>